<evidence type="ECO:0000259" key="1">
    <source>
        <dbReference type="Pfam" id="PF12697"/>
    </source>
</evidence>
<dbReference type="AlphaFoldDB" id="A0AAJ0DDF8"/>
<organism evidence="2 3">
    <name type="scientific">Extremus antarcticus</name>
    <dbReference type="NCBI Taxonomy" id="702011"/>
    <lineage>
        <taxon>Eukaryota</taxon>
        <taxon>Fungi</taxon>
        <taxon>Dikarya</taxon>
        <taxon>Ascomycota</taxon>
        <taxon>Pezizomycotina</taxon>
        <taxon>Dothideomycetes</taxon>
        <taxon>Dothideomycetidae</taxon>
        <taxon>Mycosphaerellales</taxon>
        <taxon>Extremaceae</taxon>
        <taxon>Extremus</taxon>
    </lineage>
</organism>
<evidence type="ECO:0000313" key="3">
    <source>
        <dbReference type="Proteomes" id="UP001271007"/>
    </source>
</evidence>
<sequence>MHAAAIRLTLPLRAPALRQCAGLRSPAYTRPAVEYQIPLTVTSENFVLSLPRFENDFDVVDFVSNIVSRTAAVDFIPFLEEKKNQTASFIISGTLCSPTDGEGKYRDTLLLATHGLKFYRNYWHPAIQPETYSFVDFATERGYSIFFYDRVGVDNSSSASGYTDQLSNQVAVVLQLAQLLKFGKYTGDIGVPKSLVLVGHSFGSSISAAAVVAQPDVCDGLILTAESTMLEDRFSYNDLAINGLGFIQAAQPRIAATQSAQKWGHLDSGYLTPVDIYSNVNTFFKKPDYDLNVIRYADSHKAPFALAEFLTFNAMDLEPRDFKGKAMVIAGQHDFIFCTGQCDAVMDYPAEEIFSKASDFCAVSWPQAGHGLNLALNAREAYKEIFDFLERA</sequence>
<feature type="domain" description="AB hydrolase-1" evidence="1">
    <location>
        <begin position="122"/>
        <end position="374"/>
    </location>
</feature>
<dbReference type="EMBL" id="JAWDJX010000057">
    <property type="protein sequence ID" value="KAK3047754.1"/>
    <property type="molecule type" value="Genomic_DNA"/>
</dbReference>
<reference evidence="2" key="1">
    <citation type="submission" date="2023-04" db="EMBL/GenBank/DDBJ databases">
        <title>Black Yeasts Isolated from many extreme environments.</title>
        <authorList>
            <person name="Coleine C."/>
            <person name="Stajich J.E."/>
            <person name="Selbmann L."/>
        </authorList>
    </citation>
    <scope>NUCLEOTIDE SEQUENCE</scope>
    <source>
        <strain evidence="2">CCFEE 5312</strain>
    </source>
</reference>
<evidence type="ECO:0000313" key="2">
    <source>
        <dbReference type="EMBL" id="KAK3047754.1"/>
    </source>
</evidence>
<keyword evidence="3" id="KW-1185">Reference proteome</keyword>
<gene>
    <name evidence="2" type="ORF">LTR09_010868</name>
</gene>
<dbReference type="Proteomes" id="UP001271007">
    <property type="component" value="Unassembled WGS sequence"/>
</dbReference>
<name>A0AAJ0DDF8_9PEZI</name>
<dbReference type="SUPFAM" id="SSF53474">
    <property type="entry name" value="alpha/beta-Hydrolases"/>
    <property type="match status" value="1"/>
</dbReference>
<accession>A0AAJ0DDF8</accession>
<dbReference type="InterPro" id="IPR000073">
    <property type="entry name" value="AB_hydrolase_1"/>
</dbReference>
<dbReference type="Gene3D" id="3.40.50.1820">
    <property type="entry name" value="alpha/beta hydrolase"/>
    <property type="match status" value="1"/>
</dbReference>
<proteinExistence type="predicted"/>
<dbReference type="Pfam" id="PF12697">
    <property type="entry name" value="Abhydrolase_6"/>
    <property type="match status" value="1"/>
</dbReference>
<protein>
    <recommendedName>
        <fullName evidence="1">AB hydrolase-1 domain-containing protein</fullName>
    </recommendedName>
</protein>
<dbReference type="InterPro" id="IPR029058">
    <property type="entry name" value="AB_hydrolase_fold"/>
</dbReference>
<comment type="caution">
    <text evidence="2">The sequence shown here is derived from an EMBL/GenBank/DDBJ whole genome shotgun (WGS) entry which is preliminary data.</text>
</comment>